<proteinExistence type="predicted"/>
<dbReference type="GeneID" id="30144529"/>
<dbReference type="AlphaFoldDB" id="A0A1E3QIG3"/>
<dbReference type="EMBL" id="KV454440">
    <property type="protein sequence ID" value="ODQ77430.1"/>
    <property type="molecule type" value="Genomic_DNA"/>
</dbReference>
<dbReference type="Proteomes" id="UP000094336">
    <property type="component" value="Unassembled WGS sequence"/>
</dbReference>
<protein>
    <submittedName>
        <fullName evidence="1">Uncharacterized protein</fullName>
    </submittedName>
</protein>
<dbReference type="RefSeq" id="XP_018982758.1">
    <property type="nucleotide sequence ID" value="XM_019126675.1"/>
</dbReference>
<reference evidence="2" key="1">
    <citation type="submission" date="2016-05" db="EMBL/GenBank/DDBJ databases">
        <title>Comparative genomics of biotechnologically important yeasts.</title>
        <authorList>
            <consortium name="DOE Joint Genome Institute"/>
            <person name="Riley R."/>
            <person name="Haridas S."/>
            <person name="Wolfe K.H."/>
            <person name="Lopes M.R."/>
            <person name="Hittinger C.T."/>
            <person name="Goker M."/>
            <person name="Salamov A."/>
            <person name="Wisecaver J."/>
            <person name="Long T.M."/>
            <person name="Aerts A.L."/>
            <person name="Barry K."/>
            <person name="Choi C."/>
            <person name="Clum A."/>
            <person name="Coughlan A.Y."/>
            <person name="Deshpande S."/>
            <person name="Douglass A.P."/>
            <person name="Hanson S.J."/>
            <person name="Klenk H.-P."/>
            <person name="Labutti K."/>
            <person name="Lapidus A."/>
            <person name="Lindquist E."/>
            <person name="Lipzen A."/>
            <person name="Meier-Kolthoff J.P."/>
            <person name="Ohm R.A."/>
            <person name="Otillar R.P."/>
            <person name="Pangilinan J."/>
            <person name="Peng Y."/>
            <person name="Rokas A."/>
            <person name="Rosa C.A."/>
            <person name="Scheuner C."/>
            <person name="Sibirny A.A."/>
            <person name="Slot J.C."/>
            <person name="Stielow J.B."/>
            <person name="Sun H."/>
            <person name="Kurtzman C.P."/>
            <person name="Blackwell M."/>
            <person name="Grigoriev I.V."/>
            <person name="Jeffries T.W."/>
        </authorList>
    </citation>
    <scope>NUCLEOTIDE SEQUENCE [LARGE SCALE GENOMIC DNA]</scope>
    <source>
        <strain evidence="2">NRRL Y-12698</strain>
    </source>
</reference>
<evidence type="ECO:0000313" key="1">
    <source>
        <dbReference type="EMBL" id="ODQ77430.1"/>
    </source>
</evidence>
<name>A0A1E3QIG3_9ASCO</name>
<organism evidence="1 2">
    <name type="scientific">Babjeviella inositovora NRRL Y-12698</name>
    <dbReference type="NCBI Taxonomy" id="984486"/>
    <lineage>
        <taxon>Eukaryota</taxon>
        <taxon>Fungi</taxon>
        <taxon>Dikarya</taxon>
        <taxon>Ascomycota</taxon>
        <taxon>Saccharomycotina</taxon>
        <taxon>Pichiomycetes</taxon>
        <taxon>Serinales incertae sedis</taxon>
        <taxon>Babjeviella</taxon>
    </lineage>
</organism>
<keyword evidence="2" id="KW-1185">Reference proteome</keyword>
<evidence type="ECO:0000313" key="2">
    <source>
        <dbReference type="Proteomes" id="UP000094336"/>
    </source>
</evidence>
<gene>
    <name evidence="1" type="ORF">BABINDRAFT_10078</name>
</gene>
<accession>A0A1E3QIG3</accession>
<sequence>MMSQFAGDNQGSAFGDYDQVLETINTALANNHFYDAIMLVTFFDVLRANEYNETATIEDLNFMPAGEWQSITEDYFSSWNHTNVMSDVPPSVAFATQAIIRGMVEETRLRVG</sequence>